<keyword evidence="2" id="KW-0547">Nucleotide-binding</keyword>
<dbReference type="SMART" id="SM00490">
    <property type="entry name" value="HELICc"/>
    <property type="match status" value="1"/>
</dbReference>
<accession>A0A4R0XRX4</accession>
<gene>
    <name evidence="11" type="ORF">C4B24_04810</name>
</gene>
<comment type="caution">
    <text evidence="11">The sequence shown here is derived from an EMBL/GenBank/DDBJ whole genome shotgun (WGS) entry which is preliminary data.</text>
</comment>
<dbReference type="PROSITE" id="PS00690">
    <property type="entry name" value="DEAH_ATP_HELICASE"/>
    <property type="match status" value="1"/>
</dbReference>
<keyword evidence="12" id="KW-1185">Reference proteome</keyword>
<dbReference type="GO" id="GO:0006281">
    <property type="term" value="P:DNA repair"/>
    <property type="evidence" value="ECO:0007669"/>
    <property type="project" value="TreeGrafter"/>
</dbReference>
<protein>
    <recommendedName>
        <fullName evidence="8">DNA 3'-5' helicase</fullName>
        <ecNumber evidence="8">5.6.2.4</ecNumber>
    </recommendedName>
</protein>
<evidence type="ECO:0000313" key="11">
    <source>
        <dbReference type="EMBL" id="TCG10329.1"/>
    </source>
</evidence>
<feature type="domain" description="Helicase C-terminal" evidence="10">
    <location>
        <begin position="225"/>
        <end position="417"/>
    </location>
</feature>
<evidence type="ECO:0000256" key="2">
    <source>
        <dbReference type="ARBA" id="ARBA00022741"/>
    </source>
</evidence>
<dbReference type="GO" id="GO:0016787">
    <property type="term" value="F:hydrolase activity"/>
    <property type="evidence" value="ECO:0007669"/>
    <property type="project" value="UniProtKB-KW"/>
</dbReference>
<comment type="catalytic activity">
    <reaction evidence="7">
        <text>Couples ATP hydrolysis with the unwinding of duplex DNA by translocating in the 3'-5' direction.</text>
        <dbReference type="EC" id="5.6.2.4"/>
    </reaction>
</comment>
<dbReference type="Pfam" id="PF00270">
    <property type="entry name" value="DEAD"/>
    <property type="match status" value="1"/>
</dbReference>
<dbReference type="RefSeq" id="WP_131599625.1">
    <property type="nucleotide sequence ID" value="NZ_PSZO01000066.1"/>
</dbReference>
<feature type="non-terminal residue" evidence="11">
    <location>
        <position position="566"/>
    </location>
</feature>
<dbReference type="SUPFAM" id="SSF52540">
    <property type="entry name" value="P-loop containing nucleoside triphosphate hydrolases"/>
    <property type="match status" value="1"/>
</dbReference>
<dbReference type="PANTHER" id="PTHR13710">
    <property type="entry name" value="DNA HELICASE RECQ FAMILY MEMBER"/>
    <property type="match status" value="1"/>
</dbReference>
<evidence type="ECO:0000259" key="10">
    <source>
        <dbReference type="PROSITE" id="PS51194"/>
    </source>
</evidence>
<keyword evidence="4" id="KW-0067">ATP-binding</keyword>
<dbReference type="OrthoDB" id="9763310at2"/>
<dbReference type="CDD" id="cd18785">
    <property type="entry name" value="SF2_C"/>
    <property type="match status" value="1"/>
</dbReference>
<dbReference type="GO" id="GO:0043138">
    <property type="term" value="F:3'-5' DNA helicase activity"/>
    <property type="evidence" value="ECO:0007669"/>
    <property type="project" value="UniProtKB-EC"/>
</dbReference>
<name>A0A4R0XRX4_9MOLU</name>
<dbReference type="GO" id="GO:0005737">
    <property type="term" value="C:cytoplasm"/>
    <property type="evidence" value="ECO:0007669"/>
    <property type="project" value="TreeGrafter"/>
</dbReference>
<keyword evidence="6" id="KW-0413">Isomerase</keyword>
<feature type="domain" description="Helicase ATP-binding" evidence="9">
    <location>
        <begin position="44"/>
        <end position="216"/>
    </location>
</feature>
<comment type="similarity">
    <text evidence="1">Belongs to the helicase family. RecQ subfamily.</text>
</comment>
<evidence type="ECO:0000256" key="1">
    <source>
        <dbReference type="ARBA" id="ARBA00005446"/>
    </source>
</evidence>
<dbReference type="InterPro" id="IPR002464">
    <property type="entry name" value="DNA/RNA_helicase_DEAH_CS"/>
</dbReference>
<dbReference type="Pfam" id="PF00271">
    <property type="entry name" value="Helicase_C"/>
    <property type="match status" value="1"/>
</dbReference>
<dbReference type="PROSITE" id="PS51194">
    <property type="entry name" value="HELICASE_CTER"/>
    <property type="match status" value="1"/>
</dbReference>
<evidence type="ECO:0000259" key="9">
    <source>
        <dbReference type="PROSITE" id="PS51192"/>
    </source>
</evidence>
<dbReference type="InterPro" id="IPR027417">
    <property type="entry name" value="P-loop_NTPase"/>
</dbReference>
<evidence type="ECO:0000256" key="6">
    <source>
        <dbReference type="ARBA" id="ARBA00023235"/>
    </source>
</evidence>
<keyword evidence="3" id="KW-0378">Hydrolase</keyword>
<dbReference type="EMBL" id="PSZO01000066">
    <property type="protein sequence ID" value="TCG10329.1"/>
    <property type="molecule type" value="Genomic_DNA"/>
</dbReference>
<feature type="non-terminal residue" evidence="11">
    <location>
        <position position="1"/>
    </location>
</feature>
<dbReference type="InterPro" id="IPR014001">
    <property type="entry name" value="Helicase_ATP-bd"/>
</dbReference>
<dbReference type="SMART" id="SM00487">
    <property type="entry name" value="DEXDc"/>
    <property type="match status" value="1"/>
</dbReference>
<organism evidence="11 12">
    <name type="scientific">Mycoplasma marinum</name>
    <dbReference type="NCBI Taxonomy" id="1937190"/>
    <lineage>
        <taxon>Bacteria</taxon>
        <taxon>Bacillati</taxon>
        <taxon>Mycoplasmatota</taxon>
        <taxon>Mollicutes</taxon>
        <taxon>Mycoplasmataceae</taxon>
        <taxon>Mycoplasma</taxon>
    </lineage>
</organism>
<reference evidence="11 12" key="1">
    <citation type="submission" date="2018-02" db="EMBL/GenBank/DDBJ databases">
        <title>Mycoplasma marinum and Mycoplasma todarodis sp. nov., moderately halophilic and psychrotolerant mycoplasmas isolated from cephalopods.</title>
        <authorList>
            <person name="Viver T."/>
        </authorList>
    </citation>
    <scope>NUCLEOTIDE SEQUENCE [LARGE SCALE GENOMIC DNA]</scope>
    <source>
        <strain evidence="11 12">PE</strain>
    </source>
</reference>
<dbReference type="EC" id="5.6.2.4" evidence="8"/>
<dbReference type="GO" id="GO:0005524">
    <property type="term" value="F:ATP binding"/>
    <property type="evidence" value="ECO:0007669"/>
    <property type="project" value="UniProtKB-KW"/>
</dbReference>
<evidence type="ECO:0000313" key="12">
    <source>
        <dbReference type="Proteomes" id="UP000294192"/>
    </source>
</evidence>
<dbReference type="PANTHER" id="PTHR13710:SF105">
    <property type="entry name" value="ATP-DEPENDENT DNA HELICASE Q1"/>
    <property type="match status" value="1"/>
</dbReference>
<evidence type="ECO:0000256" key="5">
    <source>
        <dbReference type="ARBA" id="ARBA00023125"/>
    </source>
</evidence>
<dbReference type="GO" id="GO:0009378">
    <property type="term" value="F:four-way junction helicase activity"/>
    <property type="evidence" value="ECO:0007669"/>
    <property type="project" value="TreeGrafter"/>
</dbReference>
<evidence type="ECO:0000256" key="8">
    <source>
        <dbReference type="ARBA" id="ARBA00034808"/>
    </source>
</evidence>
<dbReference type="Proteomes" id="UP000294192">
    <property type="component" value="Unassembled WGS sequence"/>
</dbReference>
<sequence length="566" mass="65416">PSFISKKQVKYKSIEKEILDRIVAYAFHAQGIKKLKDEQFLAVKKLLIDGGNILAVLKTGFGKSLIYQLFSFLQPVIILAIFPINALIDDQNLHLNANGFDFSMSNAEIKKKRNRIDEATLANKRLFLITAERLENIEVNYMLKSLAHFVGAIVFDEAHCISEWGHDFRPSYLVVRHVMQNIKERNDKMKIIALTATAAPYIQKDIMNILNINSKGLINLADGSGLERKELKYKLIKENDSHLKTKNDKKRFWGEIAVNVAKKQEFENGVSILYFIYANKWNRKYPNLASAEHAFEESSIKNSGLFIGRKKEIINELGEKKEEEKLNPFKKASVLFATKSFGMGVNIEECNYVGLIQPPSSLEDLYQQAGRAGRKGQDSLVEIRYSNSHLVDPMQKSSPFRFFLSNDKVRVGLQPYLVDELLSLIEENNFKDLIINVKELHAKQMNIHEEIYIRKNNFDNYLKWSIAHLINEFGIIDYYVVNYGMGTSLKTIRIFVNKANKKSEDIDKRIEKTLSNYAIDNNGFNRIDKIKQFYEFYFAEIEKQKKTGINIFVNELRKIDKIENFD</sequence>
<proteinExistence type="inferred from homology"/>
<dbReference type="PROSITE" id="PS51192">
    <property type="entry name" value="HELICASE_ATP_BIND_1"/>
    <property type="match status" value="1"/>
</dbReference>
<dbReference type="GO" id="GO:0003677">
    <property type="term" value="F:DNA binding"/>
    <property type="evidence" value="ECO:0007669"/>
    <property type="project" value="UniProtKB-KW"/>
</dbReference>
<dbReference type="Gene3D" id="3.40.50.300">
    <property type="entry name" value="P-loop containing nucleotide triphosphate hydrolases"/>
    <property type="match status" value="2"/>
</dbReference>
<dbReference type="InterPro" id="IPR001650">
    <property type="entry name" value="Helicase_C-like"/>
</dbReference>
<evidence type="ECO:0000256" key="3">
    <source>
        <dbReference type="ARBA" id="ARBA00022801"/>
    </source>
</evidence>
<keyword evidence="5" id="KW-0238">DNA-binding</keyword>
<dbReference type="GO" id="GO:0006310">
    <property type="term" value="P:DNA recombination"/>
    <property type="evidence" value="ECO:0007669"/>
    <property type="project" value="TreeGrafter"/>
</dbReference>
<dbReference type="InterPro" id="IPR011545">
    <property type="entry name" value="DEAD/DEAH_box_helicase_dom"/>
</dbReference>
<dbReference type="GO" id="GO:0005694">
    <property type="term" value="C:chromosome"/>
    <property type="evidence" value="ECO:0007669"/>
    <property type="project" value="TreeGrafter"/>
</dbReference>
<evidence type="ECO:0000256" key="7">
    <source>
        <dbReference type="ARBA" id="ARBA00034617"/>
    </source>
</evidence>
<dbReference type="AlphaFoldDB" id="A0A4R0XRX4"/>
<evidence type="ECO:0000256" key="4">
    <source>
        <dbReference type="ARBA" id="ARBA00022840"/>
    </source>
</evidence>